<dbReference type="AlphaFoldDB" id="A0A0E2E5F3"/>
<dbReference type="InterPro" id="IPR027417">
    <property type="entry name" value="P-loop_NTPase"/>
</dbReference>
<dbReference type="GO" id="GO:0005525">
    <property type="term" value="F:GTP binding"/>
    <property type="evidence" value="ECO:0007669"/>
    <property type="project" value="UniProtKB-UniRule"/>
</dbReference>
<dbReference type="CDD" id="cd01876">
    <property type="entry name" value="YihA_EngB"/>
    <property type="match status" value="1"/>
</dbReference>
<gene>
    <name evidence="10" type="primary">engB</name>
    <name evidence="12" type="ORF">HMPREF9726_01245</name>
</gene>
<dbReference type="PANTHER" id="PTHR11649">
    <property type="entry name" value="MSS1/TRME-RELATED GTP-BINDING PROTEIN"/>
    <property type="match status" value="1"/>
</dbReference>
<dbReference type="SUPFAM" id="SSF52540">
    <property type="entry name" value="P-loop containing nucleoside triphosphate hydrolases"/>
    <property type="match status" value="1"/>
</dbReference>
<evidence type="ECO:0000256" key="2">
    <source>
        <dbReference type="ARBA" id="ARBA00009638"/>
    </source>
</evidence>
<reference evidence="12" key="1">
    <citation type="submission" date="2012-01" db="EMBL/GenBank/DDBJ databases">
        <title>The Genome Sequence of Treponema denticola H-22.</title>
        <authorList>
            <consortium name="The Broad Institute Genome Sequencing Platform"/>
            <person name="Earl A."/>
            <person name="Ward D."/>
            <person name="Feldgarden M."/>
            <person name="Gevers D."/>
            <person name="Blanton J.M."/>
            <person name="Fenno C.J."/>
            <person name="Baranova O.V."/>
            <person name="Mathney J."/>
            <person name="Dewhirst F.E."/>
            <person name="Izard J."/>
            <person name="Young S.K."/>
            <person name="Zeng Q."/>
            <person name="Gargeya S."/>
            <person name="Fitzgerald M."/>
            <person name="Haas B."/>
            <person name="Abouelleil A."/>
            <person name="Alvarado L."/>
            <person name="Arachchi H.M."/>
            <person name="Berlin A."/>
            <person name="Chapman S.B."/>
            <person name="Gearin G."/>
            <person name="Goldberg J."/>
            <person name="Griggs A."/>
            <person name="Gujja S."/>
            <person name="Hansen M."/>
            <person name="Heiman D."/>
            <person name="Howarth C."/>
            <person name="Larimer J."/>
            <person name="Lui A."/>
            <person name="MacDonald P.J.P."/>
            <person name="McCowen C."/>
            <person name="Montmayeur A."/>
            <person name="Murphy C."/>
            <person name="Neiman D."/>
            <person name="Pearson M."/>
            <person name="Priest M."/>
            <person name="Roberts A."/>
            <person name="Saif S."/>
            <person name="Shea T."/>
            <person name="Sisk P."/>
            <person name="Stolte C."/>
            <person name="Sykes S."/>
            <person name="Wortman J."/>
            <person name="Nusbaum C."/>
            <person name="Birren B."/>
        </authorList>
    </citation>
    <scope>NUCLEOTIDE SEQUENCE [LARGE SCALE GENOMIC DNA]</scope>
    <source>
        <strain evidence="12">H-22</strain>
    </source>
</reference>
<feature type="domain" description="EngB-type G" evidence="11">
    <location>
        <begin position="22"/>
        <end position="212"/>
    </location>
</feature>
<dbReference type="RefSeq" id="WP_002684292.1">
    <property type="nucleotide sequence ID" value="NZ_CM001795.1"/>
</dbReference>
<keyword evidence="6" id="KW-0460">Magnesium</keyword>
<dbReference type="GO" id="GO:0046872">
    <property type="term" value="F:metal ion binding"/>
    <property type="evidence" value="ECO:0007669"/>
    <property type="project" value="UniProtKB-KW"/>
</dbReference>
<dbReference type="InterPro" id="IPR006073">
    <property type="entry name" value="GTP-bd"/>
</dbReference>
<evidence type="ECO:0000256" key="5">
    <source>
        <dbReference type="ARBA" id="ARBA00022741"/>
    </source>
</evidence>
<dbReference type="HOGENOM" id="CLU_033732_3_0_12"/>
<dbReference type="PANTHER" id="PTHR11649:SF13">
    <property type="entry name" value="ENGB-TYPE G DOMAIN-CONTAINING PROTEIN"/>
    <property type="match status" value="1"/>
</dbReference>
<evidence type="ECO:0000256" key="10">
    <source>
        <dbReference type="HAMAP-Rule" id="MF_00321"/>
    </source>
</evidence>
<keyword evidence="3 10" id="KW-0132">Cell division</keyword>
<dbReference type="PATRIC" id="fig|999432.5.peg.1295"/>
<comment type="caution">
    <text evidence="12">The sequence shown here is derived from an EMBL/GenBank/DDBJ whole genome shotgun (WGS) entry which is preliminary data.</text>
</comment>
<keyword evidence="7 10" id="KW-0342">GTP-binding</keyword>
<dbReference type="InterPro" id="IPR019987">
    <property type="entry name" value="GTP-bd_ribosome_bio_YsxC"/>
</dbReference>
<accession>A0A0E2E5F3</accession>
<keyword evidence="9 10" id="KW-0131">Cell cycle</keyword>
<evidence type="ECO:0000256" key="9">
    <source>
        <dbReference type="ARBA" id="ARBA00023306"/>
    </source>
</evidence>
<keyword evidence="5 10" id="KW-0547">Nucleotide-binding</keyword>
<dbReference type="Pfam" id="PF01926">
    <property type="entry name" value="MMR_HSR1"/>
    <property type="match status" value="1"/>
</dbReference>
<keyword evidence="4" id="KW-0479">Metal-binding</keyword>
<organism evidence="12">
    <name type="scientific">Treponema denticola H-22</name>
    <dbReference type="NCBI Taxonomy" id="999432"/>
    <lineage>
        <taxon>Bacteria</taxon>
        <taxon>Pseudomonadati</taxon>
        <taxon>Spirochaetota</taxon>
        <taxon>Spirochaetia</taxon>
        <taxon>Spirochaetales</taxon>
        <taxon>Treponemataceae</taxon>
        <taxon>Treponema</taxon>
    </lineage>
</organism>
<evidence type="ECO:0000259" key="11">
    <source>
        <dbReference type="PROSITE" id="PS51706"/>
    </source>
</evidence>
<proteinExistence type="inferred from homology"/>
<sequence>MKIINAEFIKGAVKAEQFPEIGVSEFAFFGRSNAGKSSLINMLVNRKNLVKTGSRPGMTREVNFFLVNRPASLNFNPKTKKFSGAPPKDMFVLTDLPGYGYAKLSGGMTLQIDKMLYEYCTNRPLLKTIFFLMDMRREPTETEKESIDFFHGLNIEIVIVGTKADKIGKNDQIKAKNDWGSFFNFDEEFIIISSATKKTGRDNILSLIVKRI</sequence>
<comment type="function">
    <text evidence="10">Necessary for normal cell division and for the maintenance of normal septation.</text>
</comment>
<evidence type="ECO:0000256" key="4">
    <source>
        <dbReference type="ARBA" id="ARBA00022723"/>
    </source>
</evidence>
<protein>
    <recommendedName>
        <fullName evidence="10">Probable GTP-binding protein EngB</fullName>
    </recommendedName>
</protein>
<keyword evidence="8 10" id="KW-0717">Septation</keyword>
<evidence type="ECO:0000256" key="1">
    <source>
        <dbReference type="ARBA" id="ARBA00001946"/>
    </source>
</evidence>
<comment type="similarity">
    <text evidence="2 10">Belongs to the TRAFAC class TrmE-Era-EngA-EngB-Septin-like GTPase superfamily. EngB GTPase family.</text>
</comment>
<comment type="cofactor">
    <cofactor evidence="1">
        <name>Mg(2+)</name>
        <dbReference type="ChEBI" id="CHEBI:18420"/>
    </cofactor>
</comment>
<dbReference type="PROSITE" id="PS51706">
    <property type="entry name" value="G_ENGB"/>
    <property type="match status" value="1"/>
</dbReference>
<evidence type="ECO:0000256" key="7">
    <source>
        <dbReference type="ARBA" id="ARBA00023134"/>
    </source>
</evidence>
<dbReference type="GO" id="GO:0000917">
    <property type="term" value="P:division septum assembly"/>
    <property type="evidence" value="ECO:0007669"/>
    <property type="project" value="UniProtKB-KW"/>
</dbReference>
<dbReference type="InterPro" id="IPR030393">
    <property type="entry name" value="G_ENGB_dom"/>
</dbReference>
<evidence type="ECO:0000256" key="8">
    <source>
        <dbReference type="ARBA" id="ARBA00023210"/>
    </source>
</evidence>
<dbReference type="Proteomes" id="UP000011705">
    <property type="component" value="Chromosome"/>
</dbReference>
<evidence type="ECO:0000313" key="12">
    <source>
        <dbReference type="EMBL" id="EMB33865.1"/>
    </source>
</evidence>
<evidence type="ECO:0000256" key="3">
    <source>
        <dbReference type="ARBA" id="ARBA00022618"/>
    </source>
</evidence>
<dbReference type="NCBIfam" id="TIGR03598">
    <property type="entry name" value="GTPase_YsxC"/>
    <property type="match status" value="1"/>
</dbReference>
<dbReference type="EMBL" id="AGDV01000010">
    <property type="protein sequence ID" value="EMB33865.1"/>
    <property type="molecule type" value="Genomic_DNA"/>
</dbReference>
<dbReference type="HAMAP" id="MF_00321">
    <property type="entry name" value="GTPase_EngB"/>
    <property type="match status" value="1"/>
</dbReference>
<evidence type="ECO:0000256" key="6">
    <source>
        <dbReference type="ARBA" id="ARBA00022842"/>
    </source>
</evidence>
<name>A0A0E2E5F3_TREDN</name>
<dbReference type="Gene3D" id="3.40.50.300">
    <property type="entry name" value="P-loop containing nucleotide triphosphate hydrolases"/>
    <property type="match status" value="1"/>
</dbReference>